<evidence type="ECO:0000256" key="1">
    <source>
        <dbReference type="ARBA" id="ARBA00022679"/>
    </source>
</evidence>
<dbReference type="PANTHER" id="PTHR43356">
    <property type="entry name" value="PHOSPHATE ACETYLTRANSFERASE"/>
    <property type="match status" value="1"/>
</dbReference>
<name>A0A2J7THM4_METSI</name>
<dbReference type="NCBIfam" id="NF008852">
    <property type="entry name" value="PRK11890.1"/>
    <property type="match status" value="1"/>
</dbReference>
<dbReference type="AlphaFoldDB" id="A0A2J7THM4"/>
<dbReference type="InterPro" id="IPR050500">
    <property type="entry name" value="Phos_Acetyltrans/Butyryltrans"/>
</dbReference>
<dbReference type="InterPro" id="IPR002505">
    <property type="entry name" value="PTA_PTB"/>
</dbReference>
<dbReference type="Proteomes" id="UP000236286">
    <property type="component" value="Unassembled WGS sequence"/>
</dbReference>
<dbReference type="NCBIfam" id="NF006045">
    <property type="entry name" value="PRK08190.1"/>
    <property type="match status" value="1"/>
</dbReference>
<protein>
    <submittedName>
        <fullName evidence="4">Enoyl-CoA hydratase</fullName>
    </submittedName>
</protein>
<dbReference type="PANTHER" id="PTHR43356:SF2">
    <property type="entry name" value="PHOSPHATE ACETYLTRANSFERASE"/>
    <property type="match status" value="1"/>
</dbReference>
<dbReference type="Gene3D" id="3.40.718.10">
    <property type="entry name" value="Isopropylmalate Dehydrogenase"/>
    <property type="match status" value="1"/>
</dbReference>
<evidence type="ECO:0000313" key="4">
    <source>
        <dbReference type="EMBL" id="PNG26256.1"/>
    </source>
</evidence>
<organism evidence="4 5">
    <name type="scientific">Methylocella silvestris</name>
    <dbReference type="NCBI Taxonomy" id="199596"/>
    <lineage>
        <taxon>Bacteria</taxon>
        <taxon>Pseudomonadati</taxon>
        <taxon>Pseudomonadota</taxon>
        <taxon>Alphaproteobacteria</taxon>
        <taxon>Hyphomicrobiales</taxon>
        <taxon>Beijerinckiaceae</taxon>
        <taxon>Methylocella</taxon>
    </lineage>
</organism>
<evidence type="ECO:0000313" key="5">
    <source>
        <dbReference type="Proteomes" id="UP000236286"/>
    </source>
</evidence>
<keyword evidence="1" id="KW-0808">Transferase</keyword>
<dbReference type="OrthoDB" id="9800237at2"/>
<reference evidence="4 5" key="1">
    <citation type="submission" date="2017-10" db="EMBL/GenBank/DDBJ databases">
        <title>Genome announcement of Methylocella silvestris TVC from permafrost.</title>
        <authorList>
            <person name="Wang J."/>
            <person name="Geng K."/>
            <person name="Ul-Haque F."/>
            <person name="Crombie A.T."/>
            <person name="Street L.E."/>
            <person name="Wookey P.A."/>
            <person name="Murrell J.C."/>
            <person name="Pratscher J."/>
        </authorList>
    </citation>
    <scope>NUCLEOTIDE SEQUENCE [LARGE SCALE GENOMIC DNA]</scope>
    <source>
        <strain evidence="4 5">TVC</strain>
    </source>
</reference>
<gene>
    <name evidence="4" type="ORF">CR492_09030</name>
</gene>
<comment type="caution">
    <text evidence="4">The sequence shown here is derived from an EMBL/GenBank/DDBJ whole genome shotgun (WGS) entry which is preliminary data.</text>
</comment>
<dbReference type="SUPFAM" id="SSF54637">
    <property type="entry name" value="Thioesterase/thiol ester dehydrase-isomerase"/>
    <property type="match status" value="1"/>
</dbReference>
<feature type="domain" description="Phosphate acetyl/butaryl transferase" evidence="3">
    <location>
        <begin position="235"/>
        <end position="446"/>
    </location>
</feature>
<dbReference type="SUPFAM" id="SSF53659">
    <property type="entry name" value="Isocitrate/Isopropylmalate dehydrogenase-like"/>
    <property type="match status" value="1"/>
</dbReference>
<dbReference type="InterPro" id="IPR029069">
    <property type="entry name" value="HotDog_dom_sf"/>
</dbReference>
<dbReference type="EMBL" id="PDZR01000008">
    <property type="protein sequence ID" value="PNG26256.1"/>
    <property type="molecule type" value="Genomic_DNA"/>
</dbReference>
<dbReference type="CDD" id="cd03449">
    <property type="entry name" value="R_hydratase"/>
    <property type="match status" value="1"/>
</dbReference>
<dbReference type="Pfam" id="PF01515">
    <property type="entry name" value="PTA_PTB"/>
    <property type="match status" value="1"/>
</dbReference>
<dbReference type="GO" id="GO:0016746">
    <property type="term" value="F:acyltransferase activity"/>
    <property type="evidence" value="ECO:0007669"/>
    <property type="project" value="UniProtKB-KW"/>
</dbReference>
<evidence type="ECO:0000256" key="2">
    <source>
        <dbReference type="ARBA" id="ARBA00023315"/>
    </source>
</evidence>
<sequence>MTYSNRLYAELAAGDEATITRIVTPDDLYVFAHVSGNLNPLNLPPAPGECAPADPPAAPSMWVASLFSAVLGNLLPGPGTIYETQNLRFHARARVGDKLTISVRVEALRPPATVVLATKVERAGELIVDGTAEVRAPETKETFELVELPELRVERHRHVQRLLAACANLPAMPTAVVAPEEENALLGALAGGRDHLIVPILIGDEAKIRALALSLGADLTGVEIENLPSHDAAAARAVELVHLGKAKAVMKGHLHSDELLRHVVKSQGGLRTGRRISHVFVMDAPTLSQLILVTDAAINIAPTLEEKVDIVQNAIDLGLALGLQKPKVGILSAVELVNPKIQSTLDAAALSKMSERGQITGGVVDGPLAMDNAISVSAARTKGLTSLVAGRADILVAPNLESGNILAKELTYAAQAEGAGLVIGAKVPVLLTSRADDEASRLFSCAVAMLYAHWLETGKSAVAPDAEGGR</sequence>
<proteinExistence type="predicted"/>
<keyword evidence="2" id="KW-0012">Acyltransferase</keyword>
<evidence type="ECO:0000259" key="3">
    <source>
        <dbReference type="Pfam" id="PF01515"/>
    </source>
</evidence>
<accession>A0A2J7THM4</accession>
<dbReference type="RefSeq" id="WP_102843422.1">
    <property type="nucleotide sequence ID" value="NZ_PDZR01000008.1"/>
</dbReference>
<dbReference type="Gene3D" id="3.10.129.10">
    <property type="entry name" value="Hotdog Thioesterase"/>
    <property type="match status" value="1"/>
</dbReference>